<organism evidence="1 2">
    <name type="scientific">Frankia torreyi</name>
    <dbReference type="NCBI Taxonomy" id="1856"/>
    <lineage>
        <taxon>Bacteria</taxon>
        <taxon>Bacillati</taxon>
        <taxon>Actinomycetota</taxon>
        <taxon>Actinomycetes</taxon>
        <taxon>Frankiales</taxon>
        <taxon>Frankiaceae</taxon>
        <taxon>Frankia</taxon>
    </lineage>
</organism>
<comment type="caution">
    <text evidence="1">The sequence shown here is derived from an EMBL/GenBank/DDBJ whole genome shotgun (WGS) entry which is preliminary data.</text>
</comment>
<reference evidence="1 2" key="2">
    <citation type="journal article" date="2016" name="Genome Announc.">
        <title>Permanent Draft Genome Sequences for Two Variants of Frankia sp. Strain CpI1, the First Frankia Strain Isolated from Root Nodules of Comptonia peregrina.</title>
        <authorList>
            <person name="Oshone R."/>
            <person name="Hurst S.G.IV."/>
            <person name="Abebe-Akele F."/>
            <person name="Simpson S."/>
            <person name="Morris K."/>
            <person name="Thomas W.K."/>
            <person name="Tisa L.S."/>
        </authorList>
    </citation>
    <scope>NUCLEOTIDE SEQUENCE [LARGE SCALE GENOMIC DNA]</scope>
    <source>
        <strain evidence="2">CpI1-S</strain>
    </source>
</reference>
<dbReference type="OrthoDB" id="3418622at2"/>
<gene>
    <name evidence="1" type="ORF">FF36_02242</name>
</gene>
<name>A0A0D8BHB7_9ACTN</name>
<dbReference type="EMBL" id="JYFN01000013">
    <property type="protein sequence ID" value="KJE23536.1"/>
    <property type="molecule type" value="Genomic_DNA"/>
</dbReference>
<evidence type="ECO:0000313" key="1">
    <source>
        <dbReference type="EMBL" id="KJE23536.1"/>
    </source>
</evidence>
<dbReference type="AlphaFoldDB" id="A0A0D8BHB7"/>
<protein>
    <submittedName>
        <fullName evidence="1">Abi-like protein</fullName>
    </submittedName>
</protein>
<proteinExistence type="predicted"/>
<keyword evidence="2" id="KW-1185">Reference proteome</keyword>
<dbReference type="Proteomes" id="UP000032545">
    <property type="component" value="Unassembled WGS sequence"/>
</dbReference>
<reference evidence="2" key="1">
    <citation type="submission" date="2015-02" db="EMBL/GenBank/DDBJ databases">
        <title>Draft Genome of Frankia sp. CpI1-S.</title>
        <authorList>
            <person name="Oshone R.T."/>
            <person name="Ngom M."/>
            <person name="Ghodhbane-Gtari F."/>
            <person name="Gtari M."/>
            <person name="Morris K."/>
            <person name="Thomas K."/>
            <person name="Sen A."/>
            <person name="Tisa L.S."/>
        </authorList>
    </citation>
    <scope>NUCLEOTIDE SEQUENCE [LARGE SCALE GENOMIC DNA]</scope>
    <source>
        <strain evidence="2">CpI1-S</strain>
    </source>
</reference>
<accession>A0A0D8BHB7</accession>
<sequence>MITEQPDWIHRLLSPPRLRSYLHATDGSSDAAIRLYWWNAAVSAAFYGPLHCLEIGLRNALHGRLCTHYGRPDWWSVAKLADEDARKVRQAGDKLRRANTRPPTSDDVVAALTFGFWVALLSRGRSYDRTLWVPALHQAFPYYTGRRDELHRNLVTMLYLRNRVMHYEPIHHRDLGADRAKIYRLLGYLSPEAVREVELLDRIPEILARRDGIWSGDDHVRF</sequence>
<evidence type="ECO:0000313" key="2">
    <source>
        <dbReference type="Proteomes" id="UP000032545"/>
    </source>
</evidence>
<dbReference type="RefSeq" id="WP_044884877.1">
    <property type="nucleotide sequence ID" value="NZ_JYFN01000013.1"/>
</dbReference>
<dbReference type="PATRIC" id="fig|1502723.3.peg.1212"/>